<dbReference type="InterPro" id="IPR012292">
    <property type="entry name" value="Globin/Proto"/>
</dbReference>
<name>A0A914HFX6_GLORO</name>
<dbReference type="GO" id="GO:0020037">
    <property type="term" value="F:heme binding"/>
    <property type="evidence" value="ECO:0007669"/>
    <property type="project" value="InterPro"/>
</dbReference>
<evidence type="ECO:0000313" key="2">
    <source>
        <dbReference type="Proteomes" id="UP000887572"/>
    </source>
</evidence>
<dbReference type="Gene3D" id="1.10.490.10">
    <property type="entry name" value="Globins"/>
    <property type="match status" value="1"/>
</dbReference>
<reference evidence="3" key="1">
    <citation type="submission" date="2022-11" db="UniProtKB">
        <authorList>
            <consortium name="WormBaseParasite"/>
        </authorList>
    </citation>
    <scope>IDENTIFICATION</scope>
</reference>
<sequence length="585" mass="63848">MTWRRIDEFTMFCYAFACLGAFDCKIEEILSMGNAETKSANRLGGSGKLRQSKKATKEKRSCSEQLELHTEQLHKTHRCCCCERQQKARKSVSSKFIRMPRRLAPKTSEGTVASGCCCTRLALRVPRMAEDTVAMSRTTVTSAAVEERVAMAAVATAVRWHDLNRASLATAGAVLSAAVCGTAKPKRREGNDRNGVHPRKGGGSTKSDRTAPSVGRSSVVFDCAVDRPDAVTVILADYSLGDNVSLDEINLAASGTGTAAIGGRLGDGIRRQRPAGRSFDGRRAKSFRHQQIRSAPPAGIGLHQPSIVAGGLRPRPQTMANGAIEQQLGVPCPITGLTLAQKRLILVRWRQLSDADMLRLSENIFERTFRRNESFARTILRQNDKNWKNRTQFRVLTMRFSNVLSALCASLEDYASSGAELLAEFGAQHALGLDNGQIIPPSFWDVLLLSICEAAGAGEGQQMECFAPAGCALSAGSSLSASSSGVSSSPSAPAAPMLLPQWTRRSADAWAQFAVFVSAQMRFGYEMERFLRERMRKRMQEKGVARRRRSLSANGSLTTTTNLSLPETIEWRRGERSAPEGEQLK</sequence>
<organism evidence="2 3">
    <name type="scientific">Globodera rostochiensis</name>
    <name type="common">Golden nematode worm</name>
    <name type="synonym">Heterodera rostochiensis</name>
    <dbReference type="NCBI Taxonomy" id="31243"/>
    <lineage>
        <taxon>Eukaryota</taxon>
        <taxon>Metazoa</taxon>
        <taxon>Ecdysozoa</taxon>
        <taxon>Nematoda</taxon>
        <taxon>Chromadorea</taxon>
        <taxon>Rhabditida</taxon>
        <taxon>Tylenchina</taxon>
        <taxon>Tylenchomorpha</taxon>
        <taxon>Tylenchoidea</taxon>
        <taxon>Heteroderidae</taxon>
        <taxon>Heteroderinae</taxon>
        <taxon>Globodera</taxon>
    </lineage>
</organism>
<keyword evidence="2" id="KW-1185">Reference proteome</keyword>
<feature type="region of interest" description="Disordered" evidence="1">
    <location>
        <begin position="264"/>
        <end position="289"/>
    </location>
</feature>
<feature type="region of interest" description="Disordered" evidence="1">
    <location>
        <begin position="541"/>
        <end position="585"/>
    </location>
</feature>
<feature type="compositionally biased region" description="Basic and acidic residues" evidence="1">
    <location>
        <begin position="569"/>
        <end position="585"/>
    </location>
</feature>
<evidence type="ECO:0000256" key="1">
    <source>
        <dbReference type="SAM" id="MobiDB-lite"/>
    </source>
</evidence>
<dbReference type="GO" id="GO:0019825">
    <property type="term" value="F:oxygen binding"/>
    <property type="evidence" value="ECO:0007669"/>
    <property type="project" value="InterPro"/>
</dbReference>
<dbReference type="Proteomes" id="UP000887572">
    <property type="component" value="Unplaced"/>
</dbReference>
<dbReference type="WBParaSite" id="Gr19_v10_g17146.t1">
    <property type="protein sequence ID" value="Gr19_v10_g17146.t1"/>
    <property type="gene ID" value="Gr19_v10_g17146"/>
</dbReference>
<protein>
    <submittedName>
        <fullName evidence="3">Globin family profile domain-containing protein</fullName>
    </submittedName>
</protein>
<feature type="region of interest" description="Disordered" evidence="1">
    <location>
        <begin position="184"/>
        <end position="213"/>
    </location>
</feature>
<dbReference type="AlphaFoldDB" id="A0A914HFX6"/>
<accession>A0A914HFX6</accession>
<feature type="compositionally biased region" description="Low complexity" evidence="1">
    <location>
        <begin position="551"/>
        <end position="565"/>
    </location>
</feature>
<proteinExistence type="predicted"/>
<evidence type="ECO:0000313" key="3">
    <source>
        <dbReference type="WBParaSite" id="Gr19_v10_g17146.t1"/>
    </source>
</evidence>